<dbReference type="GO" id="GO:0008168">
    <property type="term" value="F:methyltransferase activity"/>
    <property type="evidence" value="ECO:0007669"/>
    <property type="project" value="UniProtKB-KW"/>
</dbReference>
<dbReference type="Proteomes" id="UP000612585">
    <property type="component" value="Unassembled WGS sequence"/>
</dbReference>
<keyword evidence="1" id="KW-0489">Methyltransferase</keyword>
<dbReference type="GO" id="GO:0071770">
    <property type="term" value="P:DIM/DIP cell wall layer assembly"/>
    <property type="evidence" value="ECO:0007669"/>
    <property type="project" value="TreeGrafter"/>
</dbReference>
<dbReference type="PANTHER" id="PTHR40048:SF1">
    <property type="entry name" value="RHAMNOSYL O-METHYLTRANSFERASE"/>
    <property type="match status" value="1"/>
</dbReference>
<dbReference type="InterPro" id="IPR029063">
    <property type="entry name" value="SAM-dependent_MTases_sf"/>
</dbReference>
<keyword evidence="2" id="KW-0808">Transferase</keyword>
<dbReference type="PANTHER" id="PTHR40048">
    <property type="entry name" value="RHAMNOSYL O-METHYLTRANSFERASE"/>
    <property type="match status" value="1"/>
</dbReference>
<keyword evidence="4" id="KW-1185">Reference proteome</keyword>
<gene>
    <name evidence="3" type="ORF">Vau01_097560</name>
</gene>
<evidence type="ECO:0000256" key="2">
    <source>
        <dbReference type="ARBA" id="ARBA00022679"/>
    </source>
</evidence>
<proteinExistence type="predicted"/>
<reference evidence="3" key="1">
    <citation type="submission" date="2021-01" db="EMBL/GenBank/DDBJ databases">
        <title>Whole genome shotgun sequence of Virgisporangium aurantiacum NBRC 16421.</title>
        <authorList>
            <person name="Komaki H."/>
            <person name="Tamura T."/>
        </authorList>
    </citation>
    <scope>NUCLEOTIDE SEQUENCE</scope>
    <source>
        <strain evidence="3">NBRC 16421</strain>
    </source>
</reference>
<dbReference type="GO" id="GO:0032259">
    <property type="term" value="P:methylation"/>
    <property type="evidence" value="ECO:0007669"/>
    <property type="project" value="UniProtKB-KW"/>
</dbReference>
<evidence type="ECO:0000313" key="3">
    <source>
        <dbReference type="EMBL" id="GIJ62240.1"/>
    </source>
</evidence>
<comment type="caution">
    <text evidence="3">The sequence shown here is derived from an EMBL/GenBank/DDBJ whole genome shotgun (WGS) entry which is preliminary data.</text>
</comment>
<dbReference type="Pfam" id="PF13578">
    <property type="entry name" value="Methyltransf_24"/>
    <property type="match status" value="1"/>
</dbReference>
<name>A0A8J3ZIN6_9ACTN</name>
<dbReference type="Gene3D" id="3.40.50.150">
    <property type="entry name" value="Vaccinia Virus protein VP39"/>
    <property type="match status" value="1"/>
</dbReference>
<evidence type="ECO:0008006" key="5">
    <source>
        <dbReference type="Google" id="ProtNLM"/>
    </source>
</evidence>
<dbReference type="GO" id="GO:0005886">
    <property type="term" value="C:plasma membrane"/>
    <property type="evidence" value="ECO:0007669"/>
    <property type="project" value="TreeGrafter"/>
</dbReference>
<organism evidence="3 4">
    <name type="scientific">Virgisporangium aurantiacum</name>
    <dbReference type="NCBI Taxonomy" id="175570"/>
    <lineage>
        <taxon>Bacteria</taxon>
        <taxon>Bacillati</taxon>
        <taxon>Actinomycetota</taxon>
        <taxon>Actinomycetes</taxon>
        <taxon>Micromonosporales</taxon>
        <taxon>Micromonosporaceae</taxon>
        <taxon>Virgisporangium</taxon>
    </lineage>
</organism>
<protein>
    <recommendedName>
        <fullName evidence="5">Methyltransferase domain-containing protein</fullName>
    </recommendedName>
</protein>
<dbReference type="AlphaFoldDB" id="A0A8J3ZIN6"/>
<dbReference type="EMBL" id="BOPG01000076">
    <property type="protein sequence ID" value="GIJ62240.1"/>
    <property type="molecule type" value="Genomic_DNA"/>
</dbReference>
<dbReference type="RefSeq" id="WP_204007762.1">
    <property type="nucleotide sequence ID" value="NZ_BOPG01000076.1"/>
</dbReference>
<evidence type="ECO:0000256" key="1">
    <source>
        <dbReference type="ARBA" id="ARBA00022603"/>
    </source>
</evidence>
<dbReference type="SUPFAM" id="SSF53335">
    <property type="entry name" value="S-adenosyl-L-methionine-dependent methyltransferases"/>
    <property type="match status" value="1"/>
</dbReference>
<sequence>MTPATAATGRLATVRQVGRDLGQRVRDELNSAVFELRGPAEFRAVWEHVDSVGGFSRERADTVVLYALAKNLPGTGCVVEIGSFLGRSTAVLAQAVRGRGQGRVVAIDPHRGGSGDVDSQDPTGAASTLPLMRHNLHRLGLLDLVDIECATATDAAGTWSHGPVRLLFIDGLHTYDAVQADFAAVEPHLDAGAVVVFDDYRPRQYPGLVRAVDELVLAGRVPAPTRRINRYRVCGVRQWREILR</sequence>
<evidence type="ECO:0000313" key="4">
    <source>
        <dbReference type="Proteomes" id="UP000612585"/>
    </source>
</evidence>
<accession>A0A8J3ZIN6</accession>